<feature type="transmembrane region" description="Helical" evidence="1">
    <location>
        <begin position="334"/>
        <end position="354"/>
    </location>
</feature>
<proteinExistence type="predicted"/>
<feature type="transmembrane region" description="Helical" evidence="1">
    <location>
        <begin position="360"/>
        <end position="380"/>
    </location>
</feature>
<feature type="transmembrane region" description="Helical" evidence="1">
    <location>
        <begin position="59"/>
        <end position="78"/>
    </location>
</feature>
<dbReference type="OrthoDB" id="920620at2"/>
<reference evidence="2 3" key="1">
    <citation type="journal article" date="2015" name="Int. J. Syst. Evol. Microbiol.">
        <title>Mariniphaga sediminis sp. nov., isolated from coastal sediment.</title>
        <authorList>
            <person name="Wang F.Q."/>
            <person name="Shen Q.Y."/>
            <person name="Chen G.J."/>
            <person name="Du Z.J."/>
        </authorList>
    </citation>
    <scope>NUCLEOTIDE SEQUENCE [LARGE SCALE GENOMIC DNA]</scope>
    <source>
        <strain evidence="2 3">SY21</strain>
    </source>
</reference>
<sequence length="424" mass="46432">MSRSQWIGILTVGMTLGTAWAVRGQFGHEQGAAWAGGIGALALVLVSQRKDWNKKILPIAFASAIGWGVTGMISYGRVVGYGRSDNFPNVYYGLLMLFVIGGLFGLLGGGLTGLSLESSEKKKVKWASLMAEMVAGGLISYGLLVKQFGILMTPPRSEAWAICLGAGLAMLWHMARKQFNASLRVALITTLGAGFGFAFGNFLQIAGNVLHIPFNMWNVMEYSIGFFGGTTLAYAVFTTQWPQSANGPKQWEKQVALFFLVAFIPLIIFRESVRYSEVVQRLANLPNAEQTAHLTSWIAAAVLSIGLLAAWYLKGHKESASGQSNIKLFFAGYFGIYIFLSYLVTGALAGQFLLNHHLYVINFVVIFILMNKTGFPVVGIHIHTMNYNKYRLYLFCILAFIALLALMAISIHDGLNGAHDRFPV</sequence>
<dbReference type="RefSeq" id="WP_119350671.1">
    <property type="nucleotide sequence ID" value="NZ_QWET01000010.1"/>
</dbReference>
<evidence type="ECO:0000256" key="1">
    <source>
        <dbReference type="SAM" id="Phobius"/>
    </source>
</evidence>
<evidence type="ECO:0000313" key="2">
    <source>
        <dbReference type="EMBL" id="RIH64513.1"/>
    </source>
</evidence>
<feature type="transmembrane region" description="Helical" evidence="1">
    <location>
        <begin position="126"/>
        <end position="145"/>
    </location>
</feature>
<feature type="transmembrane region" description="Helical" evidence="1">
    <location>
        <begin position="90"/>
        <end position="114"/>
    </location>
</feature>
<name>A0A399CZD5_9BACT</name>
<dbReference type="EMBL" id="QWET01000010">
    <property type="protein sequence ID" value="RIH64513.1"/>
    <property type="molecule type" value="Genomic_DNA"/>
</dbReference>
<keyword evidence="1" id="KW-0812">Transmembrane</keyword>
<feature type="transmembrane region" description="Helical" evidence="1">
    <location>
        <begin position="392"/>
        <end position="411"/>
    </location>
</feature>
<protein>
    <submittedName>
        <fullName evidence="2">Uncharacterized protein</fullName>
    </submittedName>
</protein>
<dbReference type="Proteomes" id="UP000266441">
    <property type="component" value="Unassembled WGS sequence"/>
</dbReference>
<feature type="transmembrane region" description="Helical" evidence="1">
    <location>
        <begin position="293"/>
        <end position="313"/>
    </location>
</feature>
<comment type="caution">
    <text evidence="2">The sequence shown here is derived from an EMBL/GenBank/DDBJ whole genome shotgun (WGS) entry which is preliminary data.</text>
</comment>
<keyword evidence="3" id="KW-1185">Reference proteome</keyword>
<feature type="transmembrane region" description="Helical" evidence="1">
    <location>
        <begin position="157"/>
        <end position="175"/>
    </location>
</feature>
<gene>
    <name evidence="2" type="ORF">D1164_14235</name>
</gene>
<organism evidence="2 3">
    <name type="scientific">Mariniphaga sediminis</name>
    <dbReference type="NCBI Taxonomy" id="1628158"/>
    <lineage>
        <taxon>Bacteria</taxon>
        <taxon>Pseudomonadati</taxon>
        <taxon>Bacteroidota</taxon>
        <taxon>Bacteroidia</taxon>
        <taxon>Marinilabiliales</taxon>
        <taxon>Prolixibacteraceae</taxon>
        <taxon>Mariniphaga</taxon>
    </lineage>
</organism>
<evidence type="ECO:0000313" key="3">
    <source>
        <dbReference type="Proteomes" id="UP000266441"/>
    </source>
</evidence>
<feature type="transmembrane region" description="Helical" evidence="1">
    <location>
        <begin position="187"/>
        <end position="210"/>
    </location>
</feature>
<feature type="transmembrane region" description="Helical" evidence="1">
    <location>
        <begin position="255"/>
        <end position="273"/>
    </location>
</feature>
<dbReference type="AlphaFoldDB" id="A0A399CZD5"/>
<accession>A0A399CZD5</accession>
<keyword evidence="1" id="KW-0472">Membrane</keyword>
<keyword evidence="1" id="KW-1133">Transmembrane helix</keyword>
<feature type="transmembrane region" description="Helical" evidence="1">
    <location>
        <begin position="31"/>
        <end position="47"/>
    </location>
</feature>
<feature type="transmembrane region" description="Helical" evidence="1">
    <location>
        <begin position="222"/>
        <end position="243"/>
    </location>
</feature>